<evidence type="ECO:0000313" key="2">
    <source>
        <dbReference type="Proteomes" id="UP000236161"/>
    </source>
</evidence>
<dbReference type="AlphaFoldDB" id="A0A2I0BCS2"/>
<name>A0A2I0BCS2_9ASPA</name>
<dbReference type="EMBL" id="KZ451894">
    <property type="protein sequence ID" value="PKA65583.1"/>
    <property type="molecule type" value="Genomic_DNA"/>
</dbReference>
<reference evidence="1 2" key="1">
    <citation type="journal article" date="2017" name="Nature">
        <title>The Apostasia genome and the evolution of orchids.</title>
        <authorList>
            <person name="Zhang G.Q."/>
            <person name="Liu K.W."/>
            <person name="Li Z."/>
            <person name="Lohaus R."/>
            <person name="Hsiao Y.Y."/>
            <person name="Niu S.C."/>
            <person name="Wang J.Y."/>
            <person name="Lin Y.C."/>
            <person name="Xu Q."/>
            <person name="Chen L.J."/>
            <person name="Yoshida K."/>
            <person name="Fujiwara S."/>
            <person name="Wang Z.W."/>
            <person name="Zhang Y.Q."/>
            <person name="Mitsuda N."/>
            <person name="Wang M."/>
            <person name="Liu G.H."/>
            <person name="Pecoraro L."/>
            <person name="Huang H.X."/>
            <person name="Xiao X.J."/>
            <person name="Lin M."/>
            <person name="Wu X.Y."/>
            <person name="Wu W.L."/>
            <person name="Chen Y.Y."/>
            <person name="Chang S.B."/>
            <person name="Sakamoto S."/>
            <person name="Ohme-Takagi M."/>
            <person name="Yagi M."/>
            <person name="Zeng S.J."/>
            <person name="Shen C.Y."/>
            <person name="Yeh C.M."/>
            <person name="Luo Y.B."/>
            <person name="Tsai W.C."/>
            <person name="Van de Peer Y."/>
            <person name="Liu Z.J."/>
        </authorList>
    </citation>
    <scope>NUCLEOTIDE SEQUENCE [LARGE SCALE GENOMIC DNA]</scope>
    <source>
        <strain evidence="2">cv. Shenzhen</strain>
        <tissue evidence="1">Stem</tissue>
    </source>
</reference>
<protein>
    <submittedName>
        <fullName evidence="1">Uncharacterized protein</fullName>
    </submittedName>
</protein>
<sequence>MLHGNDIYFIFKFFLIKVPYIFKRLFLFSRDEILNHPALWSFIERRAKISRIAHNLNILVHDLVGNYSWISMVDKNSELKEILQGSFDLNYSNTVNNLVRLFRNKLMHEDDDSMKQVETKLLARLLVEEKRMFVPAELDHVLMFVS</sequence>
<gene>
    <name evidence="1" type="ORF">AXF42_Ash021232</name>
</gene>
<proteinExistence type="predicted"/>
<evidence type="ECO:0000313" key="1">
    <source>
        <dbReference type="EMBL" id="PKA65583.1"/>
    </source>
</evidence>
<accession>A0A2I0BCS2</accession>
<dbReference type="Proteomes" id="UP000236161">
    <property type="component" value="Unassembled WGS sequence"/>
</dbReference>
<organism evidence="1 2">
    <name type="scientific">Apostasia shenzhenica</name>
    <dbReference type="NCBI Taxonomy" id="1088818"/>
    <lineage>
        <taxon>Eukaryota</taxon>
        <taxon>Viridiplantae</taxon>
        <taxon>Streptophyta</taxon>
        <taxon>Embryophyta</taxon>
        <taxon>Tracheophyta</taxon>
        <taxon>Spermatophyta</taxon>
        <taxon>Magnoliopsida</taxon>
        <taxon>Liliopsida</taxon>
        <taxon>Asparagales</taxon>
        <taxon>Orchidaceae</taxon>
        <taxon>Apostasioideae</taxon>
        <taxon>Apostasia</taxon>
    </lineage>
</organism>
<keyword evidence="2" id="KW-1185">Reference proteome</keyword>